<accession>A0A2G1QIC3</accession>
<sequence length="155" mass="17412">MEELADHWFQAALLSLPKRDFPEVIWIGTNPGQLRLMANGVVKAIRRGTNRDLELEVDQPIKRNTSKTLAEYLYKLETLQGPATALILGIEFAQSTGGGHWTVLKKITPSEVHLLDSDGLRKLNRQAISLTGKKDRLVPKETLRIRLTKLDGEAF</sequence>
<reference evidence="1 2" key="1">
    <citation type="submission" date="2017-10" db="EMBL/GenBank/DDBJ databases">
        <title>Sedimentibacterium mangrovi gen. nov., sp. nov., a novel member of family Phyllobacteriacea isolated from mangrove sediment.</title>
        <authorList>
            <person name="Liao H."/>
            <person name="Tian Y."/>
        </authorList>
    </citation>
    <scope>NUCLEOTIDE SEQUENCE [LARGE SCALE GENOMIC DNA]</scope>
    <source>
        <strain evidence="1 2">X9-2-2</strain>
    </source>
</reference>
<proteinExistence type="predicted"/>
<dbReference type="Proteomes" id="UP000221168">
    <property type="component" value="Unassembled WGS sequence"/>
</dbReference>
<evidence type="ECO:0000313" key="1">
    <source>
        <dbReference type="EMBL" id="PHP64958.1"/>
    </source>
</evidence>
<organism evidence="1 2">
    <name type="scientific">Zhengella mangrovi</name>
    <dbReference type="NCBI Taxonomy" id="1982044"/>
    <lineage>
        <taxon>Bacteria</taxon>
        <taxon>Pseudomonadati</taxon>
        <taxon>Pseudomonadota</taxon>
        <taxon>Alphaproteobacteria</taxon>
        <taxon>Hyphomicrobiales</taxon>
        <taxon>Notoacmeibacteraceae</taxon>
        <taxon>Zhengella</taxon>
    </lineage>
</organism>
<dbReference type="EMBL" id="PDVP01000020">
    <property type="protein sequence ID" value="PHP64958.1"/>
    <property type="molecule type" value="Genomic_DNA"/>
</dbReference>
<dbReference type="AlphaFoldDB" id="A0A2G1QIC3"/>
<name>A0A2G1QIC3_9HYPH</name>
<keyword evidence="2" id="KW-1185">Reference proteome</keyword>
<evidence type="ECO:0000313" key="2">
    <source>
        <dbReference type="Proteomes" id="UP000221168"/>
    </source>
</evidence>
<comment type="caution">
    <text evidence="1">The sequence shown here is derived from an EMBL/GenBank/DDBJ whole genome shotgun (WGS) entry which is preliminary data.</text>
</comment>
<protein>
    <submittedName>
        <fullName evidence="1">Uncharacterized protein</fullName>
    </submittedName>
</protein>
<gene>
    <name evidence="1" type="ORF">CSC94_21740</name>
</gene>